<dbReference type="SUPFAM" id="SSF51069">
    <property type="entry name" value="Carbonic anhydrase"/>
    <property type="match status" value="1"/>
</dbReference>
<dbReference type="SMART" id="SM01057">
    <property type="entry name" value="Carb_anhydrase"/>
    <property type="match status" value="1"/>
</dbReference>
<proteinExistence type="inferred from homology"/>
<reference evidence="8 9" key="1">
    <citation type="submission" date="2018-04" db="EMBL/GenBank/DDBJ databases">
        <authorList>
            <person name="Zhang X."/>
            <person name="Yuan J."/>
            <person name="Li F."/>
            <person name="Xiang J."/>
        </authorList>
    </citation>
    <scope>NUCLEOTIDE SEQUENCE [LARGE SCALE GENOMIC DNA]</scope>
    <source>
        <tissue evidence="8">Muscle</tissue>
    </source>
</reference>
<dbReference type="Gene3D" id="3.10.200.10">
    <property type="entry name" value="Alpha carbonic anhydrase"/>
    <property type="match status" value="1"/>
</dbReference>
<organism evidence="8 9">
    <name type="scientific">Penaeus vannamei</name>
    <name type="common">Whiteleg shrimp</name>
    <name type="synonym">Litopenaeus vannamei</name>
    <dbReference type="NCBI Taxonomy" id="6689"/>
    <lineage>
        <taxon>Eukaryota</taxon>
        <taxon>Metazoa</taxon>
        <taxon>Ecdysozoa</taxon>
        <taxon>Arthropoda</taxon>
        <taxon>Crustacea</taxon>
        <taxon>Multicrustacea</taxon>
        <taxon>Malacostraca</taxon>
        <taxon>Eumalacostraca</taxon>
        <taxon>Eucarida</taxon>
        <taxon>Decapoda</taxon>
        <taxon>Dendrobranchiata</taxon>
        <taxon>Penaeoidea</taxon>
        <taxon>Penaeidae</taxon>
        <taxon>Penaeus</taxon>
    </lineage>
</organism>
<protein>
    <recommendedName>
        <fullName evidence="2 6">Carbonic anhydrase</fullName>
        <ecNumber evidence="2 6">4.2.1.1</ecNumber>
    </recommendedName>
</protein>
<comment type="caution">
    <text evidence="8">The sequence shown here is derived from an EMBL/GenBank/DDBJ whole genome shotgun (WGS) entry which is preliminary data.</text>
</comment>
<dbReference type="GO" id="GO:0005886">
    <property type="term" value="C:plasma membrane"/>
    <property type="evidence" value="ECO:0007669"/>
    <property type="project" value="TreeGrafter"/>
</dbReference>
<dbReference type="InterPro" id="IPR023561">
    <property type="entry name" value="Carbonic_anhydrase_a-class"/>
</dbReference>
<feature type="domain" description="Alpha-carbonic anhydrase" evidence="7">
    <location>
        <begin position="20"/>
        <end position="280"/>
    </location>
</feature>
<keyword evidence="6" id="KW-0456">Lyase</keyword>
<evidence type="ECO:0000256" key="4">
    <source>
        <dbReference type="ARBA" id="ARBA00022833"/>
    </source>
</evidence>
<dbReference type="OrthoDB" id="6358569at2759"/>
<dbReference type="EC" id="4.2.1.1" evidence="2 6"/>
<dbReference type="AlphaFoldDB" id="A0A423SU54"/>
<dbReference type="InterPro" id="IPR001148">
    <property type="entry name" value="CA_dom"/>
</dbReference>
<keyword evidence="5" id="KW-0325">Glycoprotein</keyword>
<dbReference type="CDD" id="cd00326">
    <property type="entry name" value="alpha_CA"/>
    <property type="match status" value="1"/>
</dbReference>
<dbReference type="PROSITE" id="PS51144">
    <property type="entry name" value="ALPHA_CA_2"/>
    <property type="match status" value="1"/>
</dbReference>
<evidence type="ECO:0000313" key="8">
    <source>
        <dbReference type="EMBL" id="ROT67718.1"/>
    </source>
</evidence>
<gene>
    <name evidence="8" type="ORF">C7M84_014198</name>
</gene>
<accession>A0A423SU54</accession>
<keyword evidence="3 6" id="KW-0479">Metal-binding</keyword>
<dbReference type="Pfam" id="PF00194">
    <property type="entry name" value="Carb_anhydrase"/>
    <property type="match status" value="1"/>
</dbReference>
<comment type="function">
    <text evidence="6">Reversible hydration of carbon dioxide.</text>
</comment>
<sequence>MYIYFHYYLLAPTTAPPAAPSWSYEGEGGPENWATLFPNYCAGSSQSPIALNGLEATIKSSSDAWVLDKYDTVPDDLMIENNGHSAKVAWTITDVAELPSISGGELGGQYTFAQFHFHWGSVSTQGSEHTLNGVAYAAELHLVHFKTEYGSLTEAVAHDDGLAVLGIMLLGGLVDNPSLTPIIEGLATIPNSGDEEHLATMFPLQDLLPPDTNTFYRYSGSLTTPTCNEVVTWTVFREPISISEHQLEEFRKLLGDHDHHIEDNYRPVQPINGRTVEKITLS</sequence>
<name>A0A423SU54_PENVA</name>
<dbReference type="STRING" id="6689.A0A423SU54"/>
<dbReference type="FunFam" id="3.10.200.10:FF:000003">
    <property type="entry name" value="Carbonic anhydrase 12"/>
    <property type="match status" value="1"/>
</dbReference>
<evidence type="ECO:0000313" key="9">
    <source>
        <dbReference type="Proteomes" id="UP000283509"/>
    </source>
</evidence>
<evidence type="ECO:0000256" key="5">
    <source>
        <dbReference type="ARBA" id="ARBA00023180"/>
    </source>
</evidence>
<evidence type="ECO:0000256" key="6">
    <source>
        <dbReference type="RuleBase" id="RU367011"/>
    </source>
</evidence>
<dbReference type="InterPro" id="IPR036398">
    <property type="entry name" value="CA_dom_sf"/>
</dbReference>
<reference evidence="8 9" key="2">
    <citation type="submission" date="2019-01" db="EMBL/GenBank/DDBJ databases">
        <title>The decoding of complex shrimp genome reveals the adaptation for benthos swimmer, frequently molting mechanism and breeding impact on genome.</title>
        <authorList>
            <person name="Sun Y."/>
            <person name="Gao Y."/>
            <person name="Yu Y."/>
        </authorList>
    </citation>
    <scope>NUCLEOTIDE SEQUENCE [LARGE SCALE GENOMIC DNA]</scope>
    <source>
        <tissue evidence="8">Muscle</tissue>
    </source>
</reference>
<dbReference type="Proteomes" id="UP000283509">
    <property type="component" value="Unassembled WGS sequence"/>
</dbReference>
<evidence type="ECO:0000259" key="7">
    <source>
        <dbReference type="PROSITE" id="PS51144"/>
    </source>
</evidence>
<dbReference type="InterPro" id="IPR018338">
    <property type="entry name" value="Carbonic_anhydrase_a-class_CS"/>
</dbReference>
<evidence type="ECO:0000256" key="1">
    <source>
        <dbReference type="ARBA" id="ARBA00010718"/>
    </source>
</evidence>
<dbReference type="GO" id="GO:0008270">
    <property type="term" value="F:zinc ion binding"/>
    <property type="evidence" value="ECO:0007669"/>
    <property type="project" value="UniProtKB-UniRule"/>
</dbReference>
<keyword evidence="9" id="KW-1185">Reference proteome</keyword>
<dbReference type="EMBL" id="QCYY01002771">
    <property type="protein sequence ID" value="ROT67718.1"/>
    <property type="molecule type" value="Genomic_DNA"/>
</dbReference>
<evidence type="ECO:0000256" key="3">
    <source>
        <dbReference type="ARBA" id="ARBA00022723"/>
    </source>
</evidence>
<comment type="catalytic activity">
    <reaction evidence="6">
        <text>hydrogencarbonate + H(+) = CO2 + H2O</text>
        <dbReference type="Rhea" id="RHEA:10748"/>
        <dbReference type="ChEBI" id="CHEBI:15377"/>
        <dbReference type="ChEBI" id="CHEBI:15378"/>
        <dbReference type="ChEBI" id="CHEBI:16526"/>
        <dbReference type="ChEBI" id="CHEBI:17544"/>
        <dbReference type="EC" id="4.2.1.1"/>
    </reaction>
</comment>
<comment type="similarity">
    <text evidence="1 6">Belongs to the alpha-carbonic anhydrase family.</text>
</comment>
<dbReference type="GO" id="GO:0004089">
    <property type="term" value="F:carbonate dehydratase activity"/>
    <property type="evidence" value="ECO:0007669"/>
    <property type="project" value="UniProtKB-UniRule"/>
</dbReference>
<keyword evidence="4 6" id="KW-0862">Zinc</keyword>
<dbReference type="PANTHER" id="PTHR18952:SF278">
    <property type="entry name" value="CARBONIC ANHYDRASE"/>
    <property type="match status" value="1"/>
</dbReference>
<dbReference type="PANTHER" id="PTHR18952">
    <property type="entry name" value="CARBONIC ANHYDRASE"/>
    <property type="match status" value="1"/>
</dbReference>
<evidence type="ECO:0000256" key="2">
    <source>
        <dbReference type="ARBA" id="ARBA00012925"/>
    </source>
</evidence>
<dbReference type="PROSITE" id="PS00162">
    <property type="entry name" value="ALPHA_CA_1"/>
    <property type="match status" value="1"/>
</dbReference>
<comment type="cofactor">
    <cofactor evidence="6">
        <name>Zn(2+)</name>
        <dbReference type="ChEBI" id="CHEBI:29105"/>
    </cofactor>
</comment>